<feature type="region of interest" description="Disordered" evidence="1">
    <location>
        <begin position="1"/>
        <end position="120"/>
    </location>
</feature>
<evidence type="ECO:0000313" key="2">
    <source>
        <dbReference type="EMBL" id="GGT16476.1"/>
    </source>
</evidence>
<evidence type="ECO:0000256" key="1">
    <source>
        <dbReference type="SAM" id="MobiDB-lite"/>
    </source>
</evidence>
<accession>A0A918GYR7</accession>
<gene>
    <name evidence="2" type="ORF">GCM10014713_06720</name>
</gene>
<comment type="caution">
    <text evidence="2">The sequence shown here is derived from an EMBL/GenBank/DDBJ whole genome shotgun (WGS) entry which is preliminary data.</text>
</comment>
<keyword evidence="3" id="KW-1185">Reference proteome</keyword>
<proteinExistence type="predicted"/>
<name>A0A918GYR7_9ACTN</name>
<sequence length="120" mass="12702">MEVVLRAFGETSPGSTTSRSGGMPAATTVSTRALSSATTSRTTSTYTARTVVHAVADAPPVHHDEGNAAGRDSRDHPGVRQAPADVVDEDRARVDRPRCDGGTHGVDRHEDPFGRQVPDR</sequence>
<feature type="compositionally biased region" description="Basic and acidic residues" evidence="1">
    <location>
        <begin position="60"/>
        <end position="78"/>
    </location>
</feature>
<organism evidence="2 3">
    <name type="scientific">Streptomyces purpureus</name>
    <dbReference type="NCBI Taxonomy" id="1951"/>
    <lineage>
        <taxon>Bacteria</taxon>
        <taxon>Bacillati</taxon>
        <taxon>Actinomycetota</taxon>
        <taxon>Actinomycetes</taxon>
        <taxon>Kitasatosporales</taxon>
        <taxon>Streptomycetaceae</taxon>
        <taxon>Streptomyces</taxon>
    </lineage>
</organism>
<reference evidence="2" key="2">
    <citation type="submission" date="2020-09" db="EMBL/GenBank/DDBJ databases">
        <authorList>
            <person name="Sun Q."/>
            <person name="Ohkuma M."/>
        </authorList>
    </citation>
    <scope>NUCLEOTIDE SEQUENCE</scope>
    <source>
        <strain evidence="2">JCM 3172</strain>
    </source>
</reference>
<feature type="compositionally biased region" description="Basic and acidic residues" evidence="1">
    <location>
        <begin position="89"/>
        <end position="120"/>
    </location>
</feature>
<dbReference type="EMBL" id="BMQQ01000001">
    <property type="protein sequence ID" value="GGT16476.1"/>
    <property type="molecule type" value="Genomic_DNA"/>
</dbReference>
<evidence type="ECO:0000313" key="3">
    <source>
        <dbReference type="Proteomes" id="UP000619486"/>
    </source>
</evidence>
<dbReference type="Proteomes" id="UP000619486">
    <property type="component" value="Unassembled WGS sequence"/>
</dbReference>
<dbReference type="AlphaFoldDB" id="A0A918GYR7"/>
<reference evidence="2" key="1">
    <citation type="journal article" date="2014" name="Int. J. Syst. Evol. Microbiol.">
        <title>Complete genome sequence of Corynebacterium casei LMG S-19264T (=DSM 44701T), isolated from a smear-ripened cheese.</title>
        <authorList>
            <consortium name="US DOE Joint Genome Institute (JGI-PGF)"/>
            <person name="Walter F."/>
            <person name="Albersmeier A."/>
            <person name="Kalinowski J."/>
            <person name="Ruckert C."/>
        </authorList>
    </citation>
    <scope>NUCLEOTIDE SEQUENCE</scope>
    <source>
        <strain evidence="2">JCM 3172</strain>
    </source>
</reference>
<protein>
    <submittedName>
        <fullName evidence="2">Uncharacterized protein</fullName>
    </submittedName>
</protein>
<feature type="compositionally biased region" description="Low complexity" evidence="1">
    <location>
        <begin position="9"/>
        <end position="59"/>
    </location>
</feature>